<gene>
    <name evidence="3" type="ORF">ASPFODRAFT_212728</name>
</gene>
<dbReference type="InterPro" id="IPR029058">
    <property type="entry name" value="AB_hydrolase_fold"/>
</dbReference>
<evidence type="ECO:0000256" key="1">
    <source>
        <dbReference type="ARBA" id="ARBA00022801"/>
    </source>
</evidence>
<evidence type="ECO:0000313" key="4">
    <source>
        <dbReference type="Proteomes" id="UP000184063"/>
    </source>
</evidence>
<organism evidence="3 4">
    <name type="scientific">Aspergillus luchuensis (strain CBS 106.47)</name>
    <dbReference type="NCBI Taxonomy" id="1137211"/>
    <lineage>
        <taxon>Eukaryota</taxon>
        <taxon>Fungi</taxon>
        <taxon>Dikarya</taxon>
        <taxon>Ascomycota</taxon>
        <taxon>Pezizomycotina</taxon>
        <taxon>Eurotiomycetes</taxon>
        <taxon>Eurotiomycetidae</taxon>
        <taxon>Eurotiales</taxon>
        <taxon>Aspergillaceae</taxon>
        <taxon>Aspergillus</taxon>
        <taxon>Aspergillus subgen. Circumdati</taxon>
    </lineage>
</organism>
<dbReference type="Pfam" id="PF07859">
    <property type="entry name" value="Abhydrolase_3"/>
    <property type="match status" value="1"/>
</dbReference>
<dbReference type="PANTHER" id="PTHR48081">
    <property type="entry name" value="AB HYDROLASE SUPERFAMILY PROTEIN C4A8.06C"/>
    <property type="match status" value="1"/>
</dbReference>
<dbReference type="OrthoDB" id="408631at2759"/>
<dbReference type="InterPro" id="IPR013094">
    <property type="entry name" value="AB_hydrolase_3"/>
</dbReference>
<sequence length="356" mass="39558">MLDQFNTNEDVLKLGVVARELEEVLKHSPAPKLDFTSPVEQLRAMVSTMEKTTYDSCPKFDTQETVINIPMRDGYQNELHITKPGNSSSSSGNPVVVLIYGGFFVMGTNIQSIVWARTIAHLYGATVVQPSYRLAPEHKFPAAPNDIWDSVQWIAANEVALDADLSKGFVVGGTSAGGNLSIVTAHRSVKERLSPPITGVLASIPVCISQETLPEKYKELWVSREQNANAPGNPGLDSKSIEGYEAFYEQDFLSGDFSPFNVDVPFSEMPCTYVQVAGLDILRDDGIVYAKVLKDNGVEVKLDAYSGMPHGHFNLWPQLKASMKSQQDTIWHFGWLLRRELPRQRVEEIVVQVTRQ</sequence>
<dbReference type="Gene3D" id="3.40.50.1820">
    <property type="entry name" value="alpha/beta hydrolase"/>
    <property type="match status" value="1"/>
</dbReference>
<dbReference type="AlphaFoldDB" id="A0A1M3T0R8"/>
<reference evidence="4" key="1">
    <citation type="journal article" date="2017" name="Genome Biol.">
        <title>Comparative genomics reveals high biological diversity and specific adaptations in the industrially and medically important fungal genus Aspergillus.</title>
        <authorList>
            <person name="de Vries R.P."/>
            <person name="Riley R."/>
            <person name="Wiebenga A."/>
            <person name="Aguilar-Osorio G."/>
            <person name="Amillis S."/>
            <person name="Uchima C.A."/>
            <person name="Anderluh G."/>
            <person name="Asadollahi M."/>
            <person name="Askin M."/>
            <person name="Barry K."/>
            <person name="Battaglia E."/>
            <person name="Bayram O."/>
            <person name="Benocci T."/>
            <person name="Braus-Stromeyer S.A."/>
            <person name="Caldana C."/>
            <person name="Canovas D."/>
            <person name="Cerqueira G.C."/>
            <person name="Chen F."/>
            <person name="Chen W."/>
            <person name="Choi C."/>
            <person name="Clum A."/>
            <person name="Dos Santos R.A."/>
            <person name="Damasio A.R."/>
            <person name="Diallinas G."/>
            <person name="Emri T."/>
            <person name="Fekete E."/>
            <person name="Flipphi M."/>
            <person name="Freyberg S."/>
            <person name="Gallo A."/>
            <person name="Gournas C."/>
            <person name="Habgood R."/>
            <person name="Hainaut M."/>
            <person name="Harispe M.L."/>
            <person name="Henrissat B."/>
            <person name="Hilden K.S."/>
            <person name="Hope R."/>
            <person name="Hossain A."/>
            <person name="Karabika E."/>
            <person name="Karaffa L."/>
            <person name="Karanyi Z."/>
            <person name="Krasevec N."/>
            <person name="Kuo A."/>
            <person name="Kusch H."/>
            <person name="LaButti K."/>
            <person name="Lagendijk E.L."/>
            <person name="Lapidus A."/>
            <person name="Levasseur A."/>
            <person name="Lindquist E."/>
            <person name="Lipzen A."/>
            <person name="Logrieco A.F."/>
            <person name="MacCabe A."/>
            <person name="Maekelae M.R."/>
            <person name="Malavazi I."/>
            <person name="Melin P."/>
            <person name="Meyer V."/>
            <person name="Mielnichuk N."/>
            <person name="Miskei M."/>
            <person name="Molnar A.P."/>
            <person name="Mule G."/>
            <person name="Ngan C.Y."/>
            <person name="Orejas M."/>
            <person name="Orosz E."/>
            <person name="Ouedraogo J.P."/>
            <person name="Overkamp K.M."/>
            <person name="Park H.-S."/>
            <person name="Perrone G."/>
            <person name="Piumi F."/>
            <person name="Punt P.J."/>
            <person name="Ram A.F."/>
            <person name="Ramon A."/>
            <person name="Rauscher S."/>
            <person name="Record E."/>
            <person name="Riano-Pachon D.M."/>
            <person name="Robert V."/>
            <person name="Roehrig J."/>
            <person name="Ruller R."/>
            <person name="Salamov A."/>
            <person name="Salih N.S."/>
            <person name="Samson R.A."/>
            <person name="Sandor E."/>
            <person name="Sanguinetti M."/>
            <person name="Schuetze T."/>
            <person name="Sepcic K."/>
            <person name="Shelest E."/>
            <person name="Sherlock G."/>
            <person name="Sophianopoulou V."/>
            <person name="Squina F.M."/>
            <person name="Sun H."/>
            <person name="Susca A."/>
            <person name="Todd R.B."/>
            <person name="Tsang A."/>
            <person name="Unkles S.E."/>
            <person name="van de Wiele N."/>
            <person name="van Rossen-Uffink D."/>
            <person name="Oliveira J.V."/>
            <person name="Vesth T.C."/>
            <person name="Visser J."/>
            <person name="Yu J.-H."/>
            <person name="Zhou M."/>
            <person name="Andersen M.R."/>
            <person name="Archer D.B."/>
            <person name="Baker S.E."/>
            <person name="Benoit I."/>
            <person name="Brakhage A.A."/>
            <person name="Braus G.H."/>
            <person name="Fischer R."/>
            <person name="Frisvad J.C."/>
            <person name="Goldman G.H."/>
            <person name="Houbraken J."/>
            <person name="Oakley B."/>
            <person name="Pocsi I."/>
            <person name="Scazzocchio C."/>
            <person name="Seiboth B."/>
            <person name="vanKuyk P.A."/>
            <person name="Wortman J."/>
            <person name="Dyer P.S."/>
            <person name="Grigoriev I.V."/>
        </authorList>
    </citation>
    <scope>NUCLEOTIDE SEQUENCE [LARGE SCALE GENOMIC DNA]</scope>
    <source>
        <strain evidence="4">CBS 106.47</strain>
    </source>
</reference>
<evidence type="ECO:0000313" key="3">
    <source>
        <dbReference type="EMBL" id="OJZ80321.1"/>
    </source>
</evidence>
<proteinExistence type="predicted"/>
<dbReference type="PANTHER" id="PTHR48081:SF8">
    <property type="entry name" value="ALPHA_BETA HYDROLASE FOLD-3 DOMAIN-CONTAINING PROTEIN-RELATED"/>
    <property type="match status" value="1"/>
</dbReference>
<feature type="domain" description="Alpha/beta hydrolase fold-3" evidence="2">
    <location>
        <begin position="96"/>
        <end position="312"/>
    </location>
</feature>
<dbReference type="InterPro" id="IPR050300">
    <property type="entry name" value="GDXG_lipolytic_enzyme"/>
</dbReference>
<evidence type="ECO:0000259" key="2">
    <source>
        <dbReference type="Pfam" id="PF07859"/>
    </source>
</evidence>
<dbReference type="EMBL" id="KV878256">
    <property type="protein sequence ID" value="OJZ80321.1"/>
    <property type="molecule type" value="Genomic_DNA"/>
</dbReference>
<accession>A0A1M3T0R8</accession>
<dbReference type="Proteomes" id="UP000184063">
    <property type="component" value="Unassembled WGS sequence"/>
</dbReference>
<keyword evidence="1" id="KW-0378">Hydrolase</keyword>
<dbReference type="VEuPathDB" id="FungiDB:ASPFODRAFT_212728"/>
<protein>
    <recommendedName>
        <fullName evidence="2">Alpha/beta hydrolase fold-3 domain-containing protein</fullName>
    </recommendedName>
</protein>
<dbReference type="GO" id="GO:0016787">
    <property type="term" value="F:hydrolase activity"/>
    <property type="evidence" value="ECO:0007669"/>
    <property type="project" value="UniProtKB-KW"/>
</dbReference>
<dbReference type="SUPFAM" id="SSF53474">
    <property type="entry name" value="alpha/beta-Hydrolases"/>
    <property type="match status" value="1"/>
</dbReference>
<name>A0A1M3T0R8_ASPLC</name>